<organism evidence="2 3">
    <name type="scientific">Candidatus Wildermuthbacteria bacterium RIFCSPHIGHO2_12_FULL_40_12</name>
    <dbReference type="NCBI Taxonomy" id="1802457"/>
    <lineage>
        <taxon>Bacteria</taxon>
        <taxon>Candidatus Wildermuthiibacteriota</taxon>
    </lineage>
</organism>
<feature type="transmembrane region" description="Helical" evidence="1">
    <location>
        <begin position="205"/>
        <end position="234"/>
    </location>
</feature>
<proteinExistence type="predicted"/>
<evidence type="ECO:0000256" key="1">
    <source>
        <dbReference type="SAM" id="Phobius"/>
    </source>
</evidence>
<protein>
    <recommendedName>
        <fullName evidence="4">Histidine kinase N-terminal 7TM region domain-containing protein</fullName>
    </recommendedName>
</protein>
<dbReference type="Proteomes" id="UP000177078">
    <property type="component" value="Unassembled WGS sequence"/>
</dbReference>
<reference evidence="2 3" key="1">
    <citation type="journal article" date="2016" name="Nat. Commun.">
        <title>Thousands of microbial genomes shed light on interconnected biogeochemical processes in an aquifer system.</title>
        <authorList>
            <person name="Anantharaman K."/>
            <person name="Brown C.T."/>
            <person name="Hug L.A."/>
            <person name="Sharon I."/>
            <person name="Castelle C.J."/>
            <person name="Probst A.J."/>
            <person name="Thomas B.C."/>
            <person name="Singh A."/>
            <person name="Wilkins M.J."/>
            <person name="Karaoz U."/>
            <person name="Brodie E.L."/>
            <person name="Williams K.H."/>
            <person name="Hubbard S.S."/>
            <person name="Banfield J.F."/>
        </authorList>
    </citation>
    <scope>NUCLEOTIDE SEQUENCE [LARGE SCALE GENOMIC DNA]</scope>
</reference>
<evidence type="ECO:0000313" key="2">
    <source>
        <dbReference type="EMBL" id="OHA71282.1"/>
    </source>
</evidence>
<feature type="transmembrane region" description="Helical" evidence="1">
    <location>
        <begin position="171"/>
        <end position="193"/>
    </location>
</feature>
<keyword evidence="1" id="KW-1133">Transmembrane helix</keyword>
<comment type="caution">
    <text evidence="2">The sequence shown here is derived from an EMBL/GenBank/DDBJ whole genome shotgun (WGS) entry which is preliminary data.</text>
</comment>
<feature type="transmembrane region" description="Helical" evidence="1">
    <location>
        <begin position="108"/>
        <end position="131"/>
    </location>
</feature>
<feature type="transmembrane region" description="Helical" evidence="1">
    <location>
        <begin position="137"/>
        <end position="159"/>
    </location>
</feature>
<sequence>MNLSIDWNTTELLAIAGFALGLICSLFLFYVWIKYHRNRSHILLWSGGLTLFYIFLIPFIWANLGINVVLDKWTNFFIFTIPLIFLGWVLVYLGIIRVKLPLARKIPTIYYSLLFFWVLSSFFFYAIRFYSSGYQQLLSIIGIAVFFIAIHILILLALLDWIKKTSRRGSVRVKTGIIFIIVAIIISVARYLIILNDLISLPHVFWFLSVAGFDIVFILRSVVVILLAIGFVLAHKHRPSEEGA</sequence>
<evidence type="ECO:0008006" key="4">
    <source>
        <dbReference type="Google" id="ProtNLM"/>
    </source>
</evidence>
<feature type="transmembrane region" description="Helical" evidence="1">
    <location>
        <begin position="42"/>
        <end position="64"/>
    </location>
</feature>
<feature type="transmembrane region" description="Helical" evidence="1">
    <location>
        <begin position="76"/>
        <end position="96"/>
    </location>
</feature>
<accession>A0A1G2RG70</accession>
<gene>
    <name evidence="2" type="ORF">A3F15_01525</name>
</gene>
<evidence type="ECO:0000313" key="3">
    <source>
        <dbReference type="Proteomes" id="UP000177078"/>
    </source>
</evidence>
<name>A0A1G2RG70_9BACT</name>
<dbReference type="AlphaFoldDB" id="A0A1G2RG70"/>
<dbReference type="STRING" id="1802457.A3F15_01525"/>
<dbReference type="EMBL" id="MHUC01000006">
    <property type="protein sequence ID" value="OHA71282.1"/>
    <property type="molecule type" value="Genomic_DNA"/>
</dbReference>
<keyword evidence="1" id="KW-0472">Membrane</keyword>
<keyword evidence="1" id="KW-0812">Transmembrane</keyword>
<feature type="transmembrane region" description="Helical" evidence="1">
    <location>
        <begin position="12"/>
        <end position="33"/>
    </location>
</feature>